<dbReference type="PROSITE" id="PS50109">
    <property type="entry name" value="HIS_KIN"/>
    <property type="match status" value="1"/>
</dbReference>
<evidence type="ECO:0000259" key="9">
    <source>
        <dbReference type="PROSITE" id="PS50109"/>
    </source>
</evidence>
<keyword evidence="7" id="KW-0902">Two-component regulatory system</keyword>
<evidence type="ECO:0000256" key="3">
    <source>
        <dbReference type="ARBA" id="ARBA00022679"/>
    </source>
</evidence>
<gene>
    <name evidence="10" type="ORF">HLVA_04110</name>
</gene>
<evidence type="ECO:0000256" key="2">
    <source>
        <dbReference type="ARBA" id="ARBA00012438"/>
    </source>
</evidence>
<name>A0AAU9DJ27_9FUSO</name>
<keyword evidence="6" id="KW-0067">ATP-binding</keyword>
<keyword evidence="4" id="KW-0547">Nucleotide-binding</keyword>
<dbReference type="Gene3D" id="3.30.565.10">
    <property type="entry name" value="Histidine kinase-like ATPase, C-terminal domain"/>
    <property type="match status" value="1"/>
</dbReference>
<dbReference type="GO" id="GO:0000155">
    <property type="term" value="F:phosphorelay sensor kinase activity"/>
    <property type="evidence" value="ECO:0007669"/>
    <property type="project" value="InterPro"/>
</dbReference>
<dbReference type="PANTHER" id="PTHR43065:SF46">
    <property type="entry name" value="C4-DICARBOXYLATE TRANSPORT SENSOR PROTEIN DCTB"/>
    <property type="match status" value="1"/>
</dbReference>
<dbReference type="RefSeq" id="WP_307904784.1">
    <property type="nucleotide sequence ID" value="NZ_AP027059.1"/>
</dbReference>
<feature type="transmembrane region" description="Helical" evidence="8">
    <location>
        <begin position="119"/>
        <end position="135"/>
    </location>
</feature>
<feature type="transmembrane region" description="Helical" evidence="8">
    <location>
        <begin position="142"/>
        <end position="160"/>
    </location>
</feature>
<dbReference type="InterPro" id="IPR004358">
    <property type="entry name" value="Sig_transdc_His_kin-like_C"/>
</dbReference>
<proteinExistence type="predicted"/>
<evidence type="ECO:0000256" key="8">
    <source>
        <dbReference type="SAM" id="Phobius"/>
    </source>
</evidence>
<comment type="catalytic activity">
    <reaction evidence="1">
        <text>ATP + protein L-histidine = ADP + protein N-phospho-L-histidine.</text>
        <dbReference type="EC" id="2.7.13.3"/>
    </reaction>
</comment>
<keyword evidence="5" id="KW-0418">Kinase</keyword>
<reference evidence="10 11" key="1">
    <citation type="submission" date="2022-11" db="EMBL/GenBank/DDBJ databases">
        <title>Haliovirga abyssi gen. nov., sp. nov., a mesophilic fermentative bacterium isolated from the Iheya North hydrothermal field and the proposal of Haliovirgaceae fam. nov.</title>
        <authorList>
            <person name="Miyazaki U."/>
            <person name="Tame A."/>
            <person name="Miyazaki J."/>
            <person name="Takai K."/>
            <person name="Sawayama S."/>
            <person name="Kitajima M."/>
            <person name="Okamoto A."/>
            <person name="Nakagawa S."/>
        </authorList>
    </citation>
    <scope>NUCLEOTIDE SEQUENCE [LARGE SCALE GENOMIC DNA]</scope>
    <source>
        <strain evidence="10 11">IC12</strain>
    </source>
</reference>
<dbReference type="InterPro" id="IPR036097">
    <property type="entry name" value="HisK_dim/P_sf"/>
</dbReference>
<keyword evidence="8" id="KW-1133">Transmembrane helix</keyword>
<protein>
    <recommendedName>
        <fullName evidence="2">histidine kinase</fullName>
        <ecNumber evidence="2">2.7.13.3</ecNumber>
    </recommendedName>
</protein>
<dbReference type="InterPro" id="IPR036890">
    <property type="entry name" value="HATPase_C_sf"/>
</dbReference>
<accession>A0AAU9DJ27</accession>
<dbReference type="EMBL" id="AP027059">
    <property type="protein sequence ID" value="BDU49842.1"/>
    <property type="molecule type" value="Genomic_DNA"/>
</dbReference>
<dbReference type="Gene3D" id="1.10.287.130">
    <property type="match status" value="1"/>
</dbReference>
<dbReference type="InterPro" id="IPR003594">
    <property type="entry name" value="HATPase_dom"/>
</dbReference>
<keyword evidence="3" id="KW-0808">Transferase</keyword>
<organism evidence="10 11">
    <name type="scientific">Haliovirga abyssi</name>
    <dbReference type="NCBI Taxonomy" id="2996794"/>
    <lineage>
        <taxon>Bacteria</taxon>
        <taxon>Fusobacteriati</taxon>
        <taxon>Fusobacteriota</taxon>
        <taxon>Fusobacteriia</taxon>
        <taxon>Fusobacteriales</taxon>
        <taxon>Haliovirgaceae</taxon>
        <taxon>Haliovirga</taxon>
    </lineage>
</organism>
<evidence type="ECO:0000256" key="6">
    <source>
        <dbReference type="ARBA" id="ARBA00022840"/>
    </source>
</evidence>
<dbReference type="SUPFAM" id="SSF47384">
    <property type="entry name" value="Homodimeric domain of signal transducing histidine kinase"/>
    <property type="match status" value="1"/>
</dbReference>
<feature type="transmembrane region" description="Helical" evidence="8">
    <location>
        <begin position="166"/>
        <end position="187"/>
    </location>
</feature>
<keyword evidence="11" id="KW-1185">Reference proteome</keyword>
<keyword evidence="8" id="KW-0812">Transmembrane</keyword>
<evidence type="ECO:0000313" key="10">
    <source>
        <dbReference type="EMBL" id="BDU49842.1"/>
    </source>
</evidence>
<dbReference type="PRINTS" id="PR00344">
    <property type="entry name" value="BCTRLSENSOR"/>
</dbReference>
<feature type="transmembrane region" description="Helical" evidence="8">
    <location>
        <begin position="29"/>
        <end position="47"/>
    </location>
</feature>
<evidence type="ECO:0000256" key="1">
    <source>
        <dbReference type="ARBA" id="ARBA00000085"/>
    </source>
</evidence>
<dbReference type="InterPro" id="IPR005467">
    <property type="entry name" value="His_kinase_dom"/>
</dbReference>
<dbReference type="Pfam" id="PF02518">
    <property type="entry name" value="HATPase_c"/>
    <property type="match status" value="1"/>
</dbReference>
<evidence type="ECO:0000256" key="7">
    <source>
        <dbReference type="ARBA" id="ARBA00023012"/>
    </source>
</evidence>
<feature type="transmembrane region" description="Helical" evidence="8">
    <location>
        <begin position="92"/>
        <end position="113"/>
    </location>
</feature>
<dbReference type="PANTHER" id="PTHR43065">
    <property type="entry name" value="SENSOR HISTIDINE KINASE"/>
    <property type="match status" value="1"/>
</dbReference>
<dbReference type="EC" id="2.7.13.3" evidence="2"/>
<keyword evidence="8" id="KW-0472">Membrane</keyword>
<feature type="transmembrane region" description="Helical" evidence="8">
    <location>
        <begin position="59"/>
        <end position="80"/>
    </location>
</feature>
<dbReference type="AlphaFoldDB" id="A0AAU9DJ27"/>
<feature type="domain" description="Histidine kinase" evidence="9">
    <location>
        <begin position="229"/>
        <end position="445"/>
    </location>
</feature>
<evidence type="ECO:0000313" key="11">
    <source>
        <dbReference type="Proteomes" id="UP001321582"/>
    </source>
</evidence>
<dbReference type="SMART" id="SM00387">
    <property type="entry name" value="HATPase_c"/>
    <property type="match status" value="1"/>
</dbReference>
<evidence type="ECO:0000256" key="4">
    <source>
        <dbReference type="ARBA" id="ARBA00022741"/>
    </source>
</evidence>
<dbReference type="KEGG" id="haby:HLVA_04110"/>
<evidence type="ECO:0000256" key="5">
    <source>
        <dbReference type="ARBA" id="ARBA00022777"/>
    </source>
</evidence>
<sequence length="445" mass="51509">MEKSERVMKKFNLGFEKNLLEENLKKMSIFSKAFIILGFVLLISHILVNNINSFVFPKLSYTITYGIIIVYSIGWTVFLNNYKIKNIKIAKIINLIFEVGMLTLGAIIALISVNISKEVSAYIIAIFTIASLMYMKFYESIFVFSVGHSIFIIGLLFLQIKTETLIGFYTSTTVAVLLGILIARINFTKKVREFLSNTIIKEKNRELKIVREKIIATENLQTISQIMGKIAHELNSPLAGELYTLKMIKDDLKEKFSENLEIVSILEDLNELEDSLILTKEIVSKLLKYSSQDTHFEENVDIKEVIEYSFKNLEKKYNYDNFKLDKIFKEDFIIFANKVDIVQLIENILENSFESLKNKDVKKISISTYKKDNKKIIEIEDNGMGINEKIIQKIYVPFFTTKYKEKNLGLGLTIGKEILKKYNGEMEIESKKDIYTKVKIIFKDE</sequence>
<dbReference type="Proteomes" id="UP001321582">
    <property type="component" value="Chromosome"/>
</dbReference>
<dbReference type="SUPFAM" id="SSF55874">
    <property type="entry name" value="ATPase domain of HSP90 chaperone/DNA topoisomerase II/histidine kinase"/>
    <property type="match status" value="1"/>
</dbReference>
<dbReference type="GO" id="GO:0005524">
    <property type="term" value="F:ATP binding"/>
    <property type="evidence" value="ECO:0007669"/>
    <property type="project" value="UniProtKB-KW"/>
</dbReference>